<comment type="caution">
    <text evidence="2">The sequence shown here is derived from an EMBL/GenBank/DDBJ whole genome shotgun (WGS) entry which is preliminary data.</text>
</comment>
<sequence length="125" mass="13866">MNKVVFVVIVFVISSGVANAAREWAFQGVYVKDVSVYNYNNYNMVTVQIEGDVNWNTGCAPTDVHHIVSYRNNSVSSSMQTWVSMLLFAQAQDLPVNLWVDMNNCMSGSQWDVFGAPAGLGLHVQ</sequence>
<feature type="signal peptide" evidence="1">
    <location>
        <begin position="1"/>
        <end position="20"/>
    </location>
</feature>
<protein>
    <submittedName>
        <fullName evidence="2">Uncharacterized protein</fullName>
    </submittedName>
</protein>
<evidence type="ECO:0000256" key="1">
    <source>
        <dbReference type="SAM" id="SignalP"/>
    </source>
</evidence>
<feature type="chain" id="PRO_5040336860" evidence="1">
    <location>
        <begin position="21"/>
        <end position="125"/>
    </location>
</feature>
<accession>A0A9Q3UQH6</accession>
<keyword evidence="1" id="KW-0732">Signal</keyword>
<proteinExistence type="predicted"/>
<gene>
    <name evidence="2" type="ORF">LL252_13825</name>
</gene>
<organism evidence="2 3">
    <name type="scientific">Alloalcanivorax marinus</name>
    <dbReference type="NCBI Taxonomy" id="1177169"/>
    <lineage>
        <taxon>Bacteria</taxon>
        <taxon>Pseudomonadati</taxon>
        <taxon>Pseudomonadota</taxon>
        <taxon>Gammaproteobacteria</taxon>
        <taxon>Oceanospirillales</taxon>
        <taxon>Alcanivoracaceae</taxon>
        <taxon>Alloalcanivorax</taxon>
    </lineage>
</organism>
<dbReference type="Proteomes" id="UP001108027">
    <property type="component" value="Unassembled WGS sequence"/>
</dbReference>
<name>A0A9Q3UQH6_9GAMM</name>
<evidence type="ECO:0000313" key="3">
    <source>
        <dbReference type="Proteomes" id="UP001108027"/>
    </source>
</evidence>
<dbReference type="AlphaFoldDB" id="A0A9Q3UQH6"/>
<dbReference type="EMBL" id="JAJGNA010000019">
    <property type="protein sequence ID" value="MCC4309649.1"/>
    <property type="molecule type" value="Genomic_DNA"/>
</dbReference>
<reference evidence="2" key="1">
    <citation type="submission" date="2021-10" db="EMBL/GenBank/DDBJ databases">
        <title>The diversity and Nitrogen Metabolism of Culturable Nitrate-Utilizing Bacteria Within the Oxygen Minimum Zone of the Changjiang (Yangtze River)Estuary.</title>
        <authorList>
            <person name="Zhang D."/>
            <person name="Zheng J."/>
            <person name="Liu S."/>
            <person name="He W."/>
        </authorList>
    </citation>
    <scope>NUCLEOTIDE SEQUENCE</scope>
    <source>
        <strain evidence="2">FXH-223</strain>
    </source>
</reference>
<evidence type="ECO:0000313" key="2">
    <source>
        <dbReference type="EMBL" id="MCC4309649.1"/>
    </source>
</evidence>
<keyword evidence="3" id="KW-1185">Reference proteome</keyword>
<dbReference type="RefSeq" id="WP_228234432.1">
    <property type="nucleotide sequence ID" value="NZ_JAJGNA010000019.1"/>
</dbReference>